<name>A0ABP5BLK2_9PSEU</name>
<sequence>MDLALLGPWLILGGYAVAAVSVYIARWLEGRTGVTGRGRAPALVLYSLAAAVAAETTQWWLDWGTSSSIPSTLWWALPAFAAVLGWWFKRRQRTWMSRVVADNHGTYFSDDAEPERPTFGILYRRGRPVDSTDPDAGFRAAIEFDLRGYRVVGIQYRTTDGIPLDGFDGGKPGAAARAADAVDSTYNLVQVRTPRVPTVLIQARSTAEQHEKFGGLEPGEIHPFEDLRITRNTVGAPTPDLSLENFELDDAFTKRFSVRTTDPAFARAVLSAKTRALLMDEPWFRVREVAFHHGSLWTTQSGPLTEDKLAGNAARLAELAATVPPEAWRTGSGAAEEAAFTEQFIALRDTAPDAAEPLPGNSVTAPVNARRRAARLQPLSALSLTARTLVVVALAAVGLSLAGNGALAVIGVAPQVDLVVDRATAPSPNREQHLVDGHYDRDGVTHYVNDLRWSSLSGNPASGDVVDISLGPLPWNPLIEATDVAVFMALLGALSLAIGYRLARATYLPKRRRPRATVPEPAPAA</sequence>
<protein>
    <submittedName>
        <fullName evidence="2">Uncharacterized protein</fullName>
    </submittedName>
</protein>
<evidence type="ECO:0000313" key="3">
    <source>
        <dbReference type="Proteomes" id="UP001501116"/>
    </source>
</evidence>
<gene>
    <name evidence="2" type="ORF">GCM10009754_12910</name>
</gene>
<dbReference type="RefSeq" id="WP_344414485.1">
    <property type="nucleotide sequence ID" value="NZ_BAAANN010000004.1"/>
</dbReference>
<reference evidence="3" key="1">
    <citation type="journal article" date="2019" name="Int. J. Syst. Evol. Microbiol.">
        <title>The Global Catalogue of Microorganisms (GCM) 10K type strain sequencing project: providing services to taxonomists for standard genome sequencing and annotation.</title>
        <authorList>
            <consortium name="The Broad Institute Genomics Platform"/>
            <consortium name="The Broad Institute Genome Sequencing Center for Infectious Disease"/>
            <person name="Wu L."/>
            <person name="Ma J."/>
        </authorList>
    </citation>
    <scope>NUCLEOTIDE SEQUENCE [LARGE SCALE GENOMIC DNA]</scope>
    <source>
        <strain evidence="3">JCM 14545</strain>
    </source>
</reference>
<keyword evidence="1" id="KW-1133">Transmembrane helix</keyword>
<evidence type="ECO:0000313" key="2">
    <source>
        <dbReference type="EMBL" id="GAA1946376.1"/>
    </source>
</evidence>
<dbReference type="Proteomes" id="UP001501116">
    <property type="component" value="Unassembled WGS sequence"/>
</dbReference>
<evidence type="ECO:0000256" key="1">
    <source>
        <dbReference type="SAM" id="Phobius"/>
    </source>
</evidence>
<feature type="transmembrane region" description="Helical" evidence="1">
    <location>
        <begin position="379"/>
        <end position="402"/>
    </location>
</feature>
<accession>A0ABP5BLK2</accession>
<proteinExistence type="predicted"/>
<organism evidence="2 3">
    <name type="scientific">Amycolatopsis minnesotensis</name>
    <dbReference type="NCBI Taxonomy" id="337894"/>
    <lineage>
        <taxon>Bacteria</taxon>
        <taxon>Bacillati</taxon>
        <taxon>Actinomycetota</taxon>
        <taxon>Actinomycetes</taxon>
        <taxon>Pseudonocardiales</taxon>
        <taxon>Pseudonocardiaceae</taxon>
        <taxon>Amycolatopsis</taxon>
    </lineage>
</organism>
<feature type="transmembrane region" description="Helical" evidence="1">
    <location>
        <begin position="6"/>
        <end position="28"/>
    </location>
</feature>
<keyword evidence="3" id="KW-1185">Reference proteome</keyword>
<keyword evidence="1" id="KW-0472">Membrane</keyword>
<comment type="caution">
    <text evidence="2">The sequence shown here is derived from an EMBL/GenBank/DDBJ whole genome shotgun (WGS) entry which is preliminary data.</text>
</comment>
<feature type="transmembrane region" description="Helical" evidence="1">
    <location>
        <begin position="72"/>
        <end position="88"/>
    </location>
</feature>
<feature type="transmembrane region" description="Helical" evidence="1">
    <location>
        <begin position="484"/>
        <end position="503"/>
    </location>
</feature>
<dbReference type="EMBL" id="BAAANN010000004">
    <property type="protein sequence ID" value="GAA1946376.1"/>
    <property type="molecule type" value="Genomic_DNA"/>
</dbReference>
<feature type="transmembrane region" description="Helical" evidence="1">
    <location>
        <begin position="40"/>
        <end position="60"/>
    </location>
</feature>
<keyword evidence="1" id="KW-0812">Transmembrane</keyword>